<name>A0AAD9N3Z3_9ANNE</name>
<gene>
    <name evidence="3" type="ORF">LSH36_297g00030</name>
</gene>
<feature type="chain" id="PRO_5041947385" evidence="2">
    <location>
        <begin position="23"/>
        <end position="295"/>
    </location>
</feature>
<evidence type="ECO:0000256" key="1">
    <source>
        <dbReference type="ARBA" id="ARBA00023002"/>
    </source>
</evidence>
<dbReference type="EMBL" id="JAODUP010000297">
    <property type="protein sequence ID" value="KAK2153429.1"/>
    <property type="molecule type" value="Genomic_DNA"/>
</dbReference>
<dbReference type="InterPro" id="IPR002347">
    <property type="entry name" value="SDR_fam"/>
</dbReference>
<protein>
    <submittedName>
        <fullName evidence="3">Uncharacterized protein</fullName>
    </submittedName>
</protein>
<accession>A0AAD9N3Z3</accession>
<dbReference type="Proteomes" id="UP001208570">
    <property type="component" value="Unassembled WGS sequence"/>
</dbReference>
<dbReference type="InterPro" id="IPR036291">
    <property type="entry name" value="NAD(P)-bd_dom_sf"/>
</dbReference>
<dbReference type="GO" id="GO:0016491">
    <property type="term" value="F:oxidoreductase activity"/>
    <property type="evidence" value="ECO:0007669"/>
    <property type="project" value="UniProtKB-KW"/>
</dbReference>
<keyword evidence="4" id="KW-1185">Reference proteome</keyword>
<evidence type="ECO:0000313" key="3">
    <source>
        <dbReference type="EMBL" id="KAK2153429.1"/>
    </source>
</evidence>
<keyword evidence="1" id="KW-0560">Oxidoreductase</keyword>
<keyword evidence="2" id="KW-0732">Signal</keyword>
<dbReference type="InterPro" id="IPR020904">
    <property type="entry name" value="Sc_DH/Rdtase_CS"/>
</dbReference>
<dbReference type="Gene3D" id="3.40.50.720">
    <property type="entry name" value="NAD(P)-binding Rossmann-like Domain"/>
    <property type="match status" value="1"/>
</dbReference>
<dbReference type="PANTHER" id="PTHR44279:SF2">
    <property type="entry name" value="HYDROXYSTEROID (11-BETA) DEHYDROGENASE 1-LIKE B-RELATED"/>
    <property type="match status" value="1"/>
</dbReference>
<dbReference type="Pfam" id="PF00106">
    <property type="entry name" value="adh_short"/>
    <property type="match status" value="1"/>
</dbReference>
<sequence length="295" mass="32832">MKWTALGVFLLTLIISYNLVDDFDPGVLSGKRVLVTGASMGIGEQMAYHYAKLGARLIITARTESRLKQVIERCHEVGDRNGDYFYITADMEDYRSAHAVIEKAEQLLGGLDFLILNHIMASPLGEWHGSAKNLTLLDKIFDINFKAYVHLTSHALPMLEKGNGSIVVVTSIAGRISQPYVISYSASKFALDGFYSGLRQEFLLRNIDVSITQCVMGLIGTNNAIKGLRDFGVHFLIDKFPTADPADAALAIIRGGALRLKTIYYPFVEARFTTLLRDWIPSALETLVRFCFQRS</sequence>
<dbReference type="SUPFAM" id="SSF51735">
    <property type="entry name" value="NAD(P)-binding Rossmann-fold domains"/>
    <property type="match status" value="1"/>
</dbReference>
<feature type="signal peptide" evidence="2">
    <location>
        <begin position="1"/>
        <end position="22"/>
    </location>
</feature>
<proteinExistence type="predicted"/>
<dbReference type="PRINTS" id="PR00081">
    <property type="entry name" value="GDHRDH"/>
</dbReference>
<dbReference type="PROSITE" id="PS00061">
    <property type="entry name" value="ADH_SHORT"/>
    <property type="match status" value="1"/>
</dbReference>
<organism evidence="3 4">
    <name type="scientific">Paralvinella palmiformis</name>
    <dbReference type="NCBI Taxonomy" id="53620"/>
    <lineage>
        <taxon>Eukaryota</taxon>
        <taxon>Metazoa</taxon>
        <taxon>Spiralia</taxon>
        <taxon>Lophotrochozoa</taxon>
        <taxon>Annelida</taxon>
        <taxon>Polychaeta</taxon>
        <taxon>Sedentaria</taxon>
        <taxon>Canalipalpata</taxon>
        <taxon>Terebellida</taxon>
        <taxon>Terebelliformia</taxon>
        <taxon>Alvinellidae</taxon>
        <taxon>Paralvinella</taxon>
    </lineage>
</organism>
<comment type="caution">
    <text evidence="3">The sequence shown here is derived from an EMBL/GenBank/DDBJ whole genome shotgun (WGS) entry which is preliminary data.</text>
</comment>
<dbReference type="PANTHER" id="PTHR44279">
    <property type="entry name" value="HYDROXYSTEROID (11-BETA) DEHYDROGENASE 1-LIKE B-RELATED"/>
    <property type="match status" value="1"/>
</dbReference>
<dbReference type="InterPro" id="IPR051253">
    <property type="entry name" value="11-beta-HSD"/>
</dbReference>
<dbReference type="AlphaFoldDB" id="A0AAD9N3Z3"/>
<evidence type="ECO:0000313" key="4">
    <source>
        <dbReference type="Proteomes" id="UP001208570"/>
    </source>
</evidence>
<reference evidence="3" key="1">
    <citation type="journal article" date="2023" name="Mol. Biol. Evol.">
        <title>Third-Generation Sequencing Reveals the Adaptive Role of the Epigenome in Three Deep-Sea Polychaetes.</title>
        <authorList>
            <person name="Perez M."/>
            <person name="Aroh O."/>
            <person name="Sun Y."/>
            <person name="Lan Y."/>
            <person name="Juniper S.K."/>
            <person name="Young C.R."/>
            <person name="Angers B."/>
            <person name="Qian P.Y."/>
        </authorList>
    </citation>
    <scope>NUCLEOTIDE SEQUENCE</scope>
    <source>
        <strain evidence="3">P08H-3</strain>
    </source>
</reference>
<evidence type="ECO:0000256" key="2">
    <source>
        <dbReference type="SAM" id="SignalP"/>
    </source>
</evidence>